<keyword evidence="1" id="KW-0378">Hydrolase</keyword>
<comment type="caution">
    <text evidence="1">The sequence shown here is derived from an EMBL/GenBank/DDBJ whole genome shotgun (WGS) entry which is preliminary data.</text>
</comment>
<dbReference type="GO" id="GO:0004177">
    <property type="term" value="F:aminopeptidase activity"/>
    <property type="evidence" value="ECO:0007669"/>
    <property type="project" value="UniProtKB-KW"/>
</dbReference>
<dbReference type="InterPro" id="IPR014553">
    <property type="entry name" value="Aminopept"/>
</dbReference>
<keyword evidence="1" id="KW-0645">Protease</keyword>
<dbReference type="EMBL" id="SMCS01000005">
    <property type="protein sequence ID" value="TCV93238.1"/>
    <property type="molecule type" value="Genomic_DNA"/>
</dbReference>
<keyword evidence="2" id="KW-1185">Reference proteome</keyword>
<evidence type="ECO:0000313" key="2">
    <source>
        <dbReference type="Proteomes" id="UP000295645"/>
    </source>
</evidence>
<proteinExistence type="predicted"/>
<dbReference type="Proteomes" id="UP000295645">
    <property type="component" value="Unassembled WGS sequence"/>
</dbReference>
<accession>A0A4R3YNW8</accession>
<dbReference type="RefSeq" id="WP_243649271.1">
    <property type="nucleotide sequence ID" value="NZ_SMCS01000005.1"/>
</dbReference>
<dbReference type="PIRSF" id="PIRSF029285">
    <property type="entry name" value="Aminopept"/>
    <property type="match status" value="1"/>
</dbReference>
<protein>
    <submittedName>
        <fullName evidence="1">Putative aminopeptidase</fullName>
    </submittedName>
</protein>
<evidence type="ECO:0000313" key="1">
    <source>
        <dbReference type="EMBL" id="TCV93238.1"/>
    </source>
</evidence>
<organism evidence="1 2">
    <name type="scientific">Luteibacter rhizovicinus</name>
    <dbReference type="NCBI Taxonomy" id="242606"/>
    <lineage>
        <taxon>Bacteria</taxon>
        <taxon>Pseudomonadati</taxon>
        <taxon>Pseudomonadota</taxon>
        <taxon>Gammaproteobacteria</taxon>
        <taxon>Lysobacterales</taxon>
        <taxon>Rhodanobacteraceae</taxon>
        <taxon>Luteibacter</taxon>
    </lineage>
</organism>
<dbReference type="AlphaFoldDB" id="A0A4R3YNW8"/>
<gene>
    <name evidence="1" type="ORF">EC912_10598</name>
</gene>
<keyword evidence="1" id="KW-0031">Aminopeptidase</keyword>
<name>A0A4R3YNW8_9GAMM</name>
<reference evidence="1 2" key="1">
    <citation type="submission" date="2019-03" db="EMBL/GenBank/DDBJ databases">
        <title>Above-ground endophytic microbial communities from plants in different locations in the United States.</title>
        <authorList>
            <person name="Frank C."/>
        </authorList>
    </citation>
    <scope>NUCLEOTIDE SEQUENCE [LARGE SCALE GENOMIC DNA]</scope>
    <source>
        <strain evidence="1 2">LP_13_YM</strain>
    </source>
</reference>
<dbReference type="Pfam" id="PF10023">
    <property type="entry name" value="Aminopep"/>
    <property type="match status" value="1"/>
</dbReference>
<sequence>MLLPRRFAIALIILMSLCSGCTSVRYYAHVARGQTSLLLDRRPIARVVADPATDARTAARLGTAGEAREFASTTLKLPRNRSYTYFVELNRPAVVWNVFATPELSLVPVTHCFPVAGCVAYRGYFSKDLADAEAKRLHDEGDDVYVGDVPAYSTLGWFADPILSSMLRWDDDELVGTIFHELAHQKLYVKDDTAFNESYASFVEEEGVRQWRQAKGLPPPDQAGAVLTKAFTQQVMDLRDRLAKLYTSDISVEMKRAGKANEIVDFRERYAVWRDTEGKGDRRYDRWVAAPINNARLLPFGLYDQWTASFARVFADAHGDWDVFFAEVRRLSKLKQAVRDEKLKALATTP</sequence>